<dbReference type="InterPro" id="IPR051257">
    <property type="entry name" value="Diverse_CBS-Domain"/>
</dbReference>
<feature type="domain" description="CBS" evidence="3">
    <location>
        <begin position="80"/>
        <end position="137"/>
    </location>
</feature>
<evidence type="ECO:0000313" key="6">
    <source>
        <dbReference type="Proteomes" id="UP000430232"/>
    </source>
</evidence>
<gene>
    <name evidence="5" type="ORF">BLA24064_00505</name>
    <name evidence="4" type="ORF">F7R21_13850</name>
</gene>
<dbReference type="InterPro" id="IPR046342">
    <property type="entry name" value="CBS_dom_sf"/>
</dbReference>
<dbReference type="PANTHER" id="PTHR43080:SF2">
    <property type="entry name" value="CBS DOMAIN-CONTAINING PROTEIN"/>
    <property type="match status" value="1"/>
</dbReference>
<dbReference type="Proteomes" id="UP000494222">
    <property type="component" value="Unassembled WGS sequence"/>
</dbReference>
<dbReference type="CDD" id="cd04623">
    <property type="entry name" value="CBS_pair_bac_euk"/>
    <property type="match status" value="1"/>
</dbReference>
<reference evidence="5 7" key="2">
    <citation type="submission" date="2019-09" db="EMBL/GenBank/DDBJ databases">
        <authorList>
            <person name="Depoorter E."/>
        </authorList>
    </citation>
    <scope>NUCLEOTIDE SEQUENCE [LARGE SCALE GENOMIC DNA]</scope>
    <source>
        <strain evidence="5">LMG 24064</strain>
    </source>
</reference>
<dbReference type="InterPro" id="IPR044725">
    <property type="entry name" value="CBSX3_CBS_dom"/>
</dbReference>
<dbReference type="RefSeq" id="WP_151064861.1">
    <property type="nucleotide sequence ID" value="NZ_CABVPL010000002.1"/>
</dbReference>
<sequence>MSTTVAQILKAKPDSGRTIYTVAKTDFVYDAIKLMAEKGIGALLVMDGDEIAGIVTERDYARKVVLQERSSKDTRVDEIMTAKVRYVEPSQSTDECMALMTEHRMRHLPVLDGGKLVGLISIGDLVKSVIADQQFTISQLEHYIHGTPAVTSA</sequence>
<dbReference type="InterPro" id="IPR000644">
    <property type="entry name" value="CBS_dom"/>
</dbReference>
<keyword evidence="1 2" id="KW-0129">CBS domain</keyword>
<evidence type="ECO:0000256" key="1">
    <source>
        <dbReference type="ARBA" id="ARBA00023122"/>
    </source>
</evidence>
<dbReference type="Pfam" id="PF00571">
    <property type="entry name" value="CBS"/>
    <property type="match status" value="2"/>
</dbReference>
<dbReference type="PANTHER" id="PTHR43080">
    <property type="entry name" value="CBS DOMAIN-CONTAINING PROTEIN CBSX3, MITOCHONDRIAL"/>
    <property type="match status" value="1"/>
</dbReference>
<evidence type="ECO:0000313" key="4">
    <source>
        <dbReference type="EMBL" id="KAB0641992.1"/>
    </source>
</evidence>
<evidence type="ECO:0000256" key="2">
    <source>
        <dbReference type="PROSITE-ProRule" id="PRU00703"/>
    </source>
</evidence>
<dbReference type="GeneID" id="99787772"/>
<evidence type="ECO:0000259" key="3">
    <source>
        <dbReference type="PROSITE" id="PS51371"/>
    </source>
</evidence>
<dbReference type="EMBL" id="VZOJ01000032">
    <property type="protein sequence ID" value="KAB0641992.1"/>
    <property type="molecule type" value="Genomic_DNA"/>
</dbReference>
<proteinExistence type="predicted"/>
<reference evidence="4 6" key="1">
    <citation type="submission" date="2019-09" db="EMBL/GenBank/DDBJ databases">
        <title>Draft genome sequences of 48 bacterial type strains from the CCUG.</title>
        <authorList>
            <person name="Tunovic T."/>
            <person name="Pineiro-Iglesias B."/>
            <person name="Unosson C."/>
            <person name="Inganas E."/>
            <person name="Ohlen M."/>
            <person name="Cardew S."/>
            <person name="Jensie-Markopoulos S."/>
            <person name="Salva-Serra F."/>
            <person name="Jaen-Luchoro D."/>
            <person name="Karlsson R."/>
            <person name="Svensson-Stadler L."/>
            <person name="Chun J."/>
            <person name="Moore E."/>
        </authorList>
    </citation>
    <scope>NUCLEOTIDE SEQUENCE [LARGE SCALE GENOMIC DNA]</scope>
    <source>
        <strain evidence="4 6">CCUG 54555</strain>
    </source>
</reference>
<name>A0A6H9SUB4_9BURK</name>
<accession>A0A6H9SUB4</accession>
<dbReference type="Gene3D" id="3.10.580.10">
    <property type="entry name" value="CBS-domain"/>
    <property type="match status" value="1"/>
</dbReference>
<feature type="domain" description="CBS" evidence="3">
    <location>
        <begin position="15"/>
        <end position="71"/>
    </location>
</feature>
<dbReference type="PROSITE" id="PS51371">
    <property type="entry name" value="CBS"/>
    <property type="match status" value="2"/>
</dbReference>
<organism evidence="4 6">
    <name type="scientific">Burkholderia latens</name>
    <dbReference type="NCBI Taxonomy" id="488446"/>
    <lineage>
        <taxon>Bacteria</taxon>
        <taxon>Pseudomonadati</taxon>
        <taxon>Pseudomonadota</taxon>
        <taxon>Betaproteobacteria</taxon>
        <taxon>Burkholderiales</taxon>
        <taxon>Burkholderiaceae</taxon>
        <taxon>Burkholderia</taxon>
        <taxon>Burkholderia cepacia complex</taxon>
    </lineage>
</organism>
<dbReference type="Proteomes" id="UP000430232">
    <property type="component" value="Unassembled WGS sequence"/>
</dbReference>
<dbReference type="EMBL" id="CABVPL010000002">
    <property type="protein sequence ID" value="VWB14447.1"/>
    <property type="molecule type" value="Genomic_DNA"/>
</dbReference>
<dbReference type="SMART" id="SM00116">
    <property type="entry name" value="CBS"/>
    <property type="match status" value="2"/>
</dbReference>
<dbReference type="SUPFAM" id="SSF54631">
    <property type="entry name" value="CBS-domain pair"/>
    <property type="match status" value="1"/>
</dbReference>
<evidence type="ECO:0000313" key="7">
    <source>
        <dbReference type="Proteomes" id="UP000494222"/>
    </source>
</evidence>
<dbReference type="AlphaFoldDB" id="A0A6H9SUB4"/>
<dbReference type="OrthoDB" id="9807125at2"/>
<protein>
    <submittedName>
        <fullName evidence="4">CBS domain-containing protein</fullName>
    </submittedName>
    <submittedName>
        <fullName evidence="5">Inosine-5-monophosphate dehydrogenase</fullName>
    </submittedName>
</protein>
<keyword evidence="6" id="KW-1185">Reference proteome</keyword>
<evidence type="ECO:0000313" key="5">
    <source>
        <dbReference type="EMBL" id="VWB14447.1"/>
    </source>
</evidence>